<dbReference type="AlphaFoldDB" id="A0A251SWE3"/>
<name>A0A251SWE3_HELAN</name>
<dbReference type="Proteomes" id="UP000215914">
    <property type="component" value="Chromosome 13"/>
</dbReference>
<evidence type="ECO:0000256" key="1">
    <source>
        <dbReference type="SAM" id="MobiDB-lite"/>
    </source>
</evidence>
<dbReference type="EMBL" id="CM007902">
    <property type="protein sequence ID" value="OTG01881.1"/>
    <property type="molecule type" value="Genomic_DNA"/>
</dbReference>
<feature type="region of interest" description="Disordered" evidence="1">
    <location>
        <begin position="1"/>
        <end position="34"/>
    </location>
</feature>
<gene>
    <name evidence="2" type="ORF">HannXRQ_Chr13g0406871</name>
</gene>
<evidence type="ECO:0000313" key="3">
    <source>
        <dbReference type="Proteomes" id="UP000215914"/>
    </source>
</evidence>
<feature type="compositionally biased region" description="Low complexity" evidence="1">
    <location>
        <begin position="1"/>
        <end position="16"/>
    </location>
</feature>
<accession>A0A251SWE3</accession>
<dbReference type="InParanoid" id="A0A251SWE3"/>
<protein>
    <submittedName>
        <fullName evidence="2">Uncharacterized protein</fullName>
    </submittedName>
</protein>
<sequence length="76" mass="8236">MAIDAVVSESAHVSVENVKKESSANGHVGENESGPHVMQHLVNLLHNNNNLLLVLKSARLNKANTLGLFRSAPRRT</sequence>
<proteinExistence type="predicted"/>
<reference evidence="3" key="1">
    <citation type="journal article" date="2017" name="Nature">
        <title>The sunflower genome provides insights into oil metabolism, flowering and Asterid evolution.</title>
        <authorList>
            <person name="Badouin H."/>
            <person name="Gouzy J."/>
            <person name="Grassa C.J."/>
            <person name="Murat F."/>
            <person name="Staton S.E."/>
            <person name="Cottret L."/>
            <person name="Lelandais-Briere C."/>
            <person name="Owens G.L."/>
            <person name="Carrere S."/>
            <person name="Mayjonade B."/>
            <person name="Legrand L."/>
            <person name="Gill N."/>
            <person name="Kane N.C."/>
            <person name="Bowers J.E."/>
            <person name="Hubner S."/>
            <person name="Bellec A."/>
            <person name="Berard A."/>
            <person name="Berges H."/>
            <person name="Blanchet N."/>
            <person name="Boniface M.C."/>
            <person name="Brunel D."/>
            <person name="Catrice O."/>
            <person name="Chaidir N."/>
            <person name="Claudel C."/>
            <person name="Donnadieu C."/>
            <person name="Faraut T."/>
            <person name="Fievet G."/>
            <person name="Helmstetter N."/>
            <person name="King M."/>
            <person name="Knapp S.J."/>
            <person name="Lai Z."/>
            <person name="Le Paslier M.C."/>
            <person name="Lippi Y."/>
            <person name="Lorenzon L."/>
            <person name="Mandel J.R."/>
            <person name="Marage G."/>
            <person name="Marchand G."/>
            <person name="Marquand E."/>
            <person name="Bret-Mestries E."/>
            <person name="Morien E."/>
            <person name="Nambeesan S."/>
            <person name="Nguyen T."/>
            <person name="Pegot-Espagnet P."/>
            <person name="Pouilly N."/>
            <person name="Raftis F."/>
            <person name="Sallet E."/>
            <person name="Schiex T."/>
            <person name="Thomas J."/>
            <person name="Vandecasteele C."/>
            <person name="Vares D."/>
            <person name="Vear F."/>
            <person name="Vautrin S."/>
            <person name="Crespi M."/>
            <person name="Mangin B."/>
            <person name="Burke J.M."/>
            <person name="Salse J."/>
            <person name="Munos S."/>
            <person name="Vincourt P."/>
            <person name="Rieseberg L.H."/>
            <person name="Langlade N.B."/>
        </authorList>
    </citation>
    <scope>NUCLEOTIDE SEQUENCE [LARGE SCALE GENOMIC DNA]</scope>
    <source>
        <strain evidence="3">cv. SF193</strain>
    </source>
</reference>
<evidence type="ECO:0000313" key="2">
    <source>
        <dbReference type="EMBL" id="OTG01881.1"/>
    </source>
</evidence>
<keyword evidence="3" id="KW-1185">Reference proteome</keyword>
<organism evidence="2 3">
    <name type="scientific">Helianthus annuus</name>
    <name type="common">Common sunflower</name>
    <dbReference type="NCBI Taxonomy" id="4232"/>
    <lineage>
        <taxon>Eukaryota</taxon>
        <taxon>Viridiplantae</taxon>
        <taxon>Streptophyta</taxon>
        <taxon>Embryophyta</taxon>
        <taxon>Tracheophyta</taxon>
        <taxon>Spermatophyta</taxon>
        <taxon>Magnoliopsida</taxon>
        <taxon>eudicotyledons</taxon>
        <taxon>Gunneridae</taxon>
        <taxon>Pentapetalae</taxon>
        <taxon>asterids</taxon>
        <taxon>campanulids</taxon>
        <taxon>Asterales</taxon>
        <taxon>Asteraceae</taxon>
        <taxon>Asteroideae</taxon>
        <taxon>Heliantheae alliance</taxon>
        <taxon>Heliantheae</taxon>
        <taxon>Helianthus</taxon>
    </lineage>
</organism>